<dbReference type="GO" id="GO:0004673">
    <property type="term" value="F:protein histidine kinase activity"/>
    <property type="evidence" value="ECO:0007669"/>
    <property type="project" value="UniProtKB-EC"/>
</dbReference>
<evidence type="ECO:0000259" key="8">
    <source>
        <dbReference type="PROSITE" id="PS50109"/>
    </source>
</evidence>
<evidence type="ECO:0000256" key="6">
    <source>
        <dbReference type="SAM" id="Coils"/>
    </source>
</evidence>
<dbReference type="SUPFAM" id="SSF55874">
    <property type="entry name" value="ATPase domain of HSP90 chaperone/DNA topoisomerase II/histidine kinase"/>
    <property type="match status" value="1"/>
</dbReference>
<dbReference type="EMBL" id="QFDM01000001">
    <property type="protein sequence ID" value="MCM2465272.1"/>
    <property type="molecule type" value="Genomic_DNA"/>
</dbReference>
<dbReference type="InterPro" id="IPR001610">
    <property type="entry name" value="PAC"/>
</dbReference>
<protein>
    <recommendedName>
        <fullName evidence="2">histidine kinase</fullName>
        <ecNumber evidence="2">2.7.13.3</ecNumber>
    </recommendedName>
</protein>
<evidence type="ECO:0000256" key="4">
    <source>
        <dbReference type="ARBA" id="ARBA00022679"/>
    </source>
</evidence>
<evidence type="ECO:0000256" key="5">
    <source>
        <dbReference type="ARBA" id="ARBA00022777"/>
    </source>
</evidence>
<dbReference type="CDD" id="cd00075">
    <property type="entry name" value="HATPase"/>
    <property type="match status" value="1"/>
</dbReference>
<feature type="domain" description="Histidine kinase" evidence="8">
    <location>
        <begin position="703"/>
        <end position="809"/>
    </location>
</feature>
<dbReference type="CDD" id="cd00130">
    <property type="entry name" value="PAS"/>
    <property type="match status" value="3"/>
</dbReference>
<dbReference type="Gene3D" id="3.30.565.10">
    <property type="entry name" value="Histidine kinase-like ATPase, C-terminal domain"/>
    <property type="match status" value="1"/>
</dbReference>
<keyword evidence="5" id="KW-0418">Kinase</keyword>
<evidence type="ECO:0000256" key="3">
    <source>
        <dbReference type="ARBA" id="ARBA00022553"/>
    </source>
</evidence>
<dbReference type="SMART" id="SM00387">
    <property type="entry name" value="HATPase_c"/>
    <property type="match status" value="1"/>
</dbReference>
<dbReference type="InterPro" id="IPR000014">
    <property type="entry name" value="PAS"/>
</dbReference>
<dbReference type="InterPro" id="IPR052162">
    <property type="entry name" value="Sensor_kinase/Photoreceptor"/>
</dbReference>
<evidence type="ECO:0000313" key="11">
    <source>
        <dbReference type="EMBL" id="MCM2465272.1"/>
    </source>
</evidence>
<dbReference type="Pfam" id="PF08448">
    <property type="entry name" value="PAS_4"/>
    <property type="match status" value="1"/>
</dbReference>
<dbReference type="PANTHER" id="PTHR43304">
    <property type="entry name" value="PHYTOCHROME-LIKE PROTEIN CPH1"/>
    <property type="match status" value="1"/>
</dbReference>
<keyword evidence="12" id="KW-1185">Reference proteome</keyword>
<organism evidence="11 12">
    <name type="scientific">Methanoculleus oceani</name>
    <dbReference type="NCBI Taxonomy" id="2184756"/>
    <lineage>
        <taxon>Archaea</taxon>
        <taxon>Methanobacteriati</taxon>
        <taxon>Methanobacteriota</taxon>
        <taxon>Stenosarchaea group</taxon>
        <taxon>Methanomicrobia</taxon>
        <taxon>Methanomicrobiales</taxon>
        <taxon>Methanomicrobiaceae</taxon>
        <taxon>Methanoculleus</taxon>
    </lineage>
</organism>
<dbReference type="InterPro" id="IPR035965">
    <property type="entry name" value="PAS-like_dom_sf"/>
</dbReference>
<sequence>MLMWIFEEVLKGPDWLITRRFGIGMEVRNLLRAGVMTLPPEDAIFKKNAVYINLYRENRILCCGQSFPLQLLHPSVYSLHNPDWSLLFPMSTPPGTTRTGADPTRRDEETQGISAEVERLVRERTAELLEENEALRQEVGELKQAGEVLKKAYTELDDRVRERTTELERANTRLLVEIEERKRTEEVLRESKERFIAFMDNSPAGAWMKDEQGHLVYLNKTLEAHFKARLQVWRGKTDFELWPLQVAEQFRENDLTVLKEGRVIEVVEETPNPEGGSTYWWNFKFPFQDASGKTYVGGIGIDITAWKRTGAALQESEEKYRNLVELAPEPIAVHRQGKVVYVNPPCVALFGAERRDDLIGKPTLQFVHPDDHEVVKGRIRQMAEKDTTAPLIIERFVKLDGQVIDVEVVATPIMYENMPSVMVLFRDISERKQAEAKLRAVMEREHLRATELDATLASIASGVIIYDTTGAIVRVNEAVRKMIDRTSISLDPIHFEERQAGFGVLREDGTLLSLEATPYYRALRGETVQGEEVMVTRLDREPLWVDTSAAPIRDGGGAIVGAIAILTDITERKRAEAALQRYAENLGRLHHDLETSNREANLYLDILTHDIGNTENVSNLYADLLIESLNGEAAGYVKKLQRSVQKSIEILGTVSTIRRIHRAKTELKPMDLDAAVRGVMEGYPDSIFFYHGAHHQVEADDLLTVVFNNLIGNAVKFGGPEVVVTVRTEQDDGFVRVSVEDTGPGVPDKGKQEIFQLYEMKKRGVGKGLGLYLVQILVERYGGKIWVEDRVPGRPGEGAAFKFTLRPAL</sequence>
<evidence type="ECO:0000256" key="7">
    <source>
        <dbReference type="SAM" id="MobiDB-lite"/>
    </source>
</evidence>
<evidence type="ECO:0000256" key="2">
    <source>
        <dbReference type="ARBA" id="ARBA00012438"/>
    </source>
</evidence>
<dbReference type="SMART" id="SM00091">
    <property type="entry name" value="PAS"/>
    <property type="match status" value="3"/>
</dbReference>
<gene>
    <name evidence="11" type="ORF">DIC75_02890</name>
</gene>
<dbReference type="InterPro" id="IPR013767">
    <property type="entry name" value="PAS_fold"/>
</dbReference>
<dbReference type="InterPro" id="IPR005467">
    <property type="entry name" value="His_kinase_dom"/>
</dbReference>
<dbReference type="NCBIfam" id="TIGR00229">
    <property type="entry name" value="sensory_box"/>
    <property type="match status" value="3"/>
</dbReference>
<proteinExistence type="predicted"/>
<evidence type="ECO:0000259" key="9">
    <source>
        <dbReference type="PROSITE" id="PS50112"/>
    </source>
</evidence>
<dbReference type="PROSITE" id="PS50109">
    <property type="entry name" value="HIS_KIN"/>
    <property type="match status" value="1"/>
</dbReference>
<dbReference type="EC" id="2.7.13.3" evidence="2"/>
<feature type="coiled-coil region" evidence="6">
    <location>
        <begin position="118"/>
        <end position="152"/>
    </location>
</feature>
<dbReference type="PRINTS" id="PR00344">
    <property type="entry name" value="BCTRLSENSOR"/>
</dbReference>
<dbReference type="Proteomes" id="UP001523230">
    <property type="component" value="Unassembled WGS sequence"/>
</dbReference>
<keyword evidence="3" id="KW-0597">Phosphoprotein</keyword>
<dbReference type="Pfam" id="PF13426">
    <property type="entry name" value="PAS_9"/>
    <property type="match status" value="1"/>
</dbReference>
<dbReference type="InterPro" id="IPR013656">
    <property type="entry name" value="PAS_4"/>
</dbReference>
<dbReference type="InterPro" id="IPR004358">
    <property type="entry name" value="Sig_transdc_His_kin-like_C"/>
</dbReference>
<dbReference type="SMART" id="SM00086">
    <property type="entry name" value="PAC"/>
    <property type="match status" value="2"/>
</dbReference>
<feature type="domain" description="PAS" evidence="9">
    <location>
        <begin position="316"/>
        <end position="386"/>
    </location>
</feature>
<dbReference type="InterPro" id="IPR036890">
    <property type="entry name" value="HATPase_C_sf"/>
</dbReference>
<dbReference type="Gene3D" id="3.30.450.20">
    <property type="entry name" value="PAS domain"/>
    <property type="match status" value="3"/>
</dbReference>
<feature type="region of interest" description="Disordered" evidence="7">
    <location>
        <begin position="90"/>
        <end position="109"/>
    </location>
</feature>
<evidence type="ECO:0000313" key="12">
    <source>
        <dbReference type="Proteomes" id="UP001523230"/>
    </source>
</evidence>
<feature type="domain" description="PAC" evidence="10">
    <location>
        <begin position="529"/>
        <end position="581"/>
    </location>
</feature>
<reference evidence="11 12" key="1">
    <citation type="submission" date="2018-05" db="EMBL/GenBank/DDBJ databases">
        <title>Isolation and characterization of genus Methanoculleus species and their viruses from deep sea marine sediment offshore southwestern Taiwan.</title>
        <authorList>
            <person name="Wei W.-H."/>
            <person name="Chen W.-C."/>
            <person name="Lai M.-C."/>
            <person name="Chen S.-C."/>
        </authorList>
    </citation>
    <scope>NUCLEOTIDE SEQUENCE [LARGE SCALE GENOMIC DNA]</scope>
    <source>
        <strain evidence="11 12">CWC-02</strain>
    </source>
</reference>
<keyword evidence="6" id="KW-0175">Coiled coil</keyword>
<accession>A0ABD4TD09</accession>
<evidence type="ECO:0000259" key="10">
    <source>
        <dbReference type="PROSITE" id="PS50113"/>
    </source>
</evidence>
<keyword evidence="4" id="KW-0808">Transferase</keyword>
<dbReference type="InterPro" id="IPR000700">
    <property type="entry name" value="PAS-assoc_C"/>
</dbReference>
<dbReference type="PANTHER" id="PTHR43304:SF1">
    <property type="entry name" value="PAC DOMAIN-CONTAINING PROTEIN"/>
    <property type="match status" value="1"/>
</dbReference>
<dbReference type="AlphaFoldDB" id="A0ABD4TD09"/>
<comment type="caution">
    <text evidence="11">The sequence shown here is derived from an EMBL/GenBank/DDBJ whole genome shotgun (WGS) entry which is preliminary data.</text>
</comment>
<evidence type="ECO:0000256" key="1">
    <source>
        <dbReference type="ARBA" id="ARBA00000085"/>
    </source>
</evidence>
<name>A0ABD4TD09_9EURY</name>
<dbReference type="InterPro" id="IPR003594">
    <property type="entry name" value="HATPase_dom"/>
</dbReference>
<dbReference type="Pfam" id="PF00989">
    <property type="entry name" value="PAS"/>
    <property type="match status" value="1"/>
</dbReference>
<comment type="catalytic activity">
    <reaction evidence="1">
        <text>ATP + protein L-histidine = ADP + protein N-phospho-L-histidine.</text>
        <dbReference type="EC" id="2.7.13.3"/>
    </reaction>
</comment>
<dbReference type="PROSITE" id="PS50112">
    <property type="entry name" value="PAS"/>
    <property type="match status" value="1"/>
</dbReference>
<dbReference type="PROSITE" id="PS50113">
    <property type="entry name" value="PAC"/>
    <property type="match status" value="2"/>
</dbReference>
<dbReference type="Pfam" id="PF02518">
    <property type="entry name" value="HATPase_c"/>
    <property type="match status" value="1"/>
</dbReference>
<dbReference type="SUPFAM" id="SSF55785">
    <property type="entry name" value="PYP-like sensor domain (PAS domain)"/>
    <property type="match status" value="3"/>
</dbReference>
<feature type="domain" description="PAC" evidence="10">
    <location>
        <begin position="387"/>
        <end position="440"/>
    </location>
</feature>